<dbReference type="EMBL" id="CP035544">
    <property type="protein sequence ID" value="QBA64882.1"/>
    <property type="molecule type" value="Genomic_DNA"/>
</dbReference>
<dbReference type="AlphaFoldDB" id="A0A411EAX6"/>
<dbReference type="KEGG" id="mur:EQY75_10270"/>
<proteinExistence type="predicted"/>
<organism evidence="1 2">
    <name type="scientific">Muriicola soli</name>
    <dbReference type="NCBI Taxonomy" id="2507538"/>
    <lineage>
        <taxon>Bacteria</taxon>
        <taxon>Pseudomonadati</taxon>
        <taxon>Bacteroidota</taxon>
        <taxon>Flavobacteriia</taxon>
        <taxon>Flavobacteriales</taxon>
        <taxon>Flavobacteriaceae</taxon>
        <taxon>Muriicola</taxon>
    </lineage>
</organism>
<accession>A0A411EAX6</accession>
<protein>
    <submittedName>
        <fullName evidence="1">DUF1569 domain-containing protein</fullName>
    </submittedName>
</protein>
<dbReference type="Gene3D" id="1.20.120.450">
    <property type="entry name" value="dinb family like domain"/>
    <property type="match status" value="1"/>
</dbReference>
<dbReference type="Pfam" id="PF07606">
    <property type="entry name" value="DUF1569"/>
    <property type="match status" value="1"/>
</dbReference>
<name>A0A411EAX6_9FLAO</name>
<dbReference type="InterPro" id="IPR011463">
    <property type="entry name" value="DUF1569"/>
</dbReference>
<dbReference type="Proteomes" id="UP000290889">
    <property type="component" value="Chromosome"/>
</dbReference>
<keyword evidence="2" id="KW-1185">Reference proteome</keyword>
<dbReference type="OrthoDB" id="2599194at2"/>
<evidence type="ECO:0000313" key="2">
    <source>
        <dbReference type="Proteomes" id="UP000290889"/>
    </source>
</evidence>
<dbReference type="InterPro" id="IPR034660">
    <property type="entry name" value="DinB/YfiT-like"/>
</dbReference>
<evidence type="ECO:0000313" key="1">
    <source>
        <dbReference type="EMBL" id="QBA64882.1"/>
    </source>
</evidence>
<reference evidence="1 2" key="1">
    <citation type="submission" date="2019-01" db="EMBL/GenBank/DDBJ databases">
        <title>Muriicola soli sp. nov., isolated from soil.</title>
        <authorList>
            <person name="Kang H.J."/>
            <person name="Kim S.B."/>
        </authorList>
    </citation>
    <scope>NUCLEOTIDE SEQUENCE [LARGE SCALE GENOMIC DNA]</scope>
    <source>
        <strain evidence="1 2">MMS17-SY002</strain>
    </source>
</reference>
<dbReference type="RefSeq" id="WP_129605595.1">
    <property type="nucleotide sequence ID" value="NZ_CP035544.1"/>
</dbReference>
<sequence>MKSLFNREAYLEIQERVAQLKSTDEGQWGKMTVGQMVWHCQVPLKVGISNKPNKKKGNLLVKWFFKKSLYNDKPWRKNLPTSPFAKATESKNFDSEREILQELISQFHQLNKRESWNPHPLFGHLSHDQWGKMQYKHLDHHLRQFGV</sequence>
<gene>
    <name evidence="1" type="ORF">EQY75_10270</name>
</gene>